<keyword evidence="7" id="KW-0963">Cytoplasm</keyword>
<dbReference type="SUPFAM" id="SSF51735">
    <property type="entry name" value="NAD(P)-binding Rossmann-fold domains"/>
    <property type="match status" value="1"/>
</dbReference>
<comment type="catalytic activity">
    <reaction evidence="31">
        <text>(5S,12S)-dihydroxy-(6E,10E,12E,14Z)-eicosatetraenoate + NADP(+) = 12-oxo-(5S)-hydroxy-(6E,8E,10E,14Z)-eicosatetraenoate + NADPH + H(+)</text>
        <dbReference type="Rhea" id="RHEA:51212"/>
        <dbReference type="ChEBI" id="CHEBI:15378"/>
        <dbReference type="ChEBI" id="CHEBI:57783"/>
        <dbReference type="ChEBI" id="CHEBI:58349"/>
        <dbReference type="ChEBI" id="CHEBI:133974"/>
        <dbReference type="ChEBI" id="CHEBI:133975"/>
    </reaction>
    <physiologicalReaction direction="left-to-right" evidence="31">
        <dbReference type="Rhea" id="RHEA:51213"/>
    </physiologicalReaction>
</comment>
<evidence type="ECO:0000256" key="15">
    <source>
        <dbReference type="ARBA" id="ARBA00023278"/>
    </source>
</evidence>
<dbReference type="Pfam" id="PF00107">
    <property type="entry name" value="ADH_zinc_N"/>
    <property type="match status" value="1"/>
</dbReference>
<keyword evidence="11" id="KW-0521">NADP</keyword>
<comment type="catalytic activity">
    <reaction evidence="29">
        <text>20-hydroxy-leukotriene B4 + NADP(+) = 12-oxo-20-hydroxy-leukotriene B4 + NADPH + H(+)</text>
        <dbReference type="Rhea" id="RHEA:51208"/>
        <dbReference type="ChEBI" id="CHEBI:15378"/>
        <dbReference type="ChEBI" id="CHEBI:57460"/>
        <dbReference type="ChEBI" id="CHEBI:57783"/>
        <dbReference type="ChEBI" id="CHEBI:58349"/>
        <dbReference type="ChEBI" id="CHEBI:133346"/>
    </reaction>
    <physiologicalReaction direction="left-to-right" evidence="29">
        <dbReference type="Rhea" id="RHEA:51209"/>
    </physiologicalReaction>
</comment>
<evidence type="ECO:0000313" key="37">
    <source>
        <dbReference type="Proteomes" id="UP000198287"/>
    </source>
</evidence>
<reference evidence="36 37" key="1">
    <citation type="submission" date="2015-12" db="EMBL/GenBank/DDBJ databases">
        <title>The genome of Folsomia candida.</title>
        <authorList>
            <person name="Faddeeva A."/>
            <person name="Derks M.F."/>
            <person name="Anvar Y."/>
            <person name="Smit S."/>
            <person name="Van Straalen N."/>
            <person name="Roelofs D."/>
        </authorList>
    </citation>
    <scope>NUCLEOTIDE SEQUENCE [LARGE SCALE GENOMIC DNA]</scope>
    <source>
        <strain evidence="36 37">VU population</strain>
        <tissue evidence="36">Whole body</tissue>
    </source>
</reference>
<dbReference type="EC" id="1.3.1.74" evidence="5"/>
<comment type="catalytic activity">
    <reaction evidence="32">
        <text>13,14-dihydro-15-oxo-prostaglandin E1 + NADP(+) = 15-oxoprostaglandin E1 + NADPH + H(+)</text>
        <dbReference type="Rhea" id="RHEA:50584"/>
        <dbReference type="ChEBI" id="CHEBI:15378"/>
        <dbReference type="ChEBI" id="CHEBI:57401"/>
        <dbReference type="ChEBI" id="CHEBI:57783"/>
        <dbReference type="ChEBI" id="CHEBI:58349"/>
        <dbReference type="ChEBI" id="CHEBI:133408"/>
    </reaction>
    <physiologicalReaction direction="right-to-left" evidence="32">
        <dbReference type="Rhea" id="RHEA:50586"/>
    </physiologicalReaction>
</comment>
<evidence type="ECO:0000256" key="25">
    <source>
        <dbReference type="ARBA" id="ARBA00047903"/>
    </source>
</evidence>
<dbReference type="GO" id="GO:0032440">
    <property type="term" value="F:2-alkenal reductase [NAD(P)H] activity"/>
    <property type="evidence" value="ECO:0007669"/>
    <property type="project" value="UniProtKB-EC"/>
</dbReference>
<comment type="catalytic activity">
    <reaction evidence="30">
        <text>6-trans-leukotriene B4 + NADP(+) = 12-oxo-(5S)-hydroxy-(6E,8E,10E,14Z)-eicosatetraenoate + NADPH + H(+)</text>
        <dbReference type="Rhea" id="RHEA:51204"/>
        <dbReference type="ChEBI" id="CHEBI:15378"/>
        <dbReference type="ChEBI" id="CHEBI:57783"/>
        <dbReference type="ChEBI" id="CHEBI:58349"/>
        <dbReference type="ChEBI" id="CHEBI:90723"/>
        <dbReference type="ChEBI" id="CHEBI:133974"/>
    </reaction>
    <physiologicalReaction direction="left-to-right" evidence="30">
        <dbReference type="Rhea" id="RHEA:51205"/>
    </physiologicalReaction>
</comment>
<proteinExistence type="inferred from homology"/>
<dbReference type="OMA" id="DKVMGMT"/>
<keyword evidence="8" id="KW-0644">Prostaglandin metabolism</keyword>
<evidence type="ECO:0000256" key="14">
    <source>
        <dbReference type="ARBA" id="ARBA00023098"/>
    </source>
</evidence>
<organism evidence="36 37">
    <name type="scientific">Folsomia candida</name>
    <name type="common">Springtail</name>
    <dbReference type="NCBI Taxonomy" id="158441"/>
    <lineage>
        <taxon>Eukaryota</taxon>
        <taxon>Metazoa</taxon>
        <taxon>Ecdysozoa</taxon>
        <taxon>Arthropoda</taxon>
        <taxon>Hexapoda</taxon>
        <taxon>Collembola</taxon>
        <taxon>Entomobryomorpha</taxon>
        <taxon>Isotomoidea</taxon>
        <taxon>Isotomidae</taxon>
        <taxon>Proisotominae</taxon>
        <taxon>Folsomia</taxon>
    </lineage>
</organism>
<evidence type="ECO:0000256" key="17">
    <source>
        <dbReference type="ARBA" id="ARBA00032255"/>
    </source>
</evidence>
<dbReference type="Proteomes" id="UP000198287">
    <property type="component" value="Unassembled WGS sequence"/>
</dbReference>
<evidence type="ECO:0000256" key="7">
    <source>
        <dbReference type="ARBA" id="ARBA00022490"/>
    </source>
</evidence>
<evidence type="ECO:0000256" key="1">
    <source>
        <dbReference type="ARBA" id="ARBA00004496"/>
    </source>
</evidence>
<evidence type="ECO:0000256" key="33">
    <source>
        <dbReference type="ARBA" id="ARBA00049179"/>
    </source>
</evidence>
<dbReference type="EC" id="1.3.1.48" evidence="4"/>
<dbReference type="InterPro" id="IPR045010">
    <property type="entry name" value="MDR_fam"/>
</dbReference>
<evidence type="ECO:0000256" key="27">
    <source>
        <dbReference type="ARBA" id="ARBA00048290"/>
    </source>
</evidence>
<feature type="domain" description="Enoyl reductase (ER)" evidence="35">
    <location>
        <begin position="14"/>
        <end position="331"/>
    </location>
</feature>
<evidence type="ECO:0000256" key="22">
    <source>
        <dbReference type="ARBA" id="ARBA00047742"/>
    </source>
</evidence>
<evidence type="ECO:0000256" key="31">
    <source>
        <dbReference type="ARBA" id="ARBA00049068"/>
    </source>
</evidence>
<evidence type="ECO:0000256" key="10">
    <source>
        <dbReference type="ARBA" id="ARBA00022832"/>
    </source>
</evidence>
<evidence type="ECO:0000256" key="29">
    <source>
        <dbReference type="ARBA" id="ARBA00048591"/>
    </source>
</evidence>
<evidence type="ECO:0000313" key="36">
    <source>
        <dbReference type="EMBL" id="OXA64243.1"/>
    </source>
</evidence>
<evidence type="ECO:0000256" key="2">
    <source>
        <dbReference type="ARBA" id="ARBA00010460"/>
    </source>
</evidence>
<evidence type="ECO:0000256" key="12">
    <source>
        <dbReference type="ARBA" id="ARBA00022990"/>
    </source>
</evidence>
<keyword evidence="9" id="KW-0597">Phosphoprotein</keyword>
<evidence type="ECO:0000256" key="32">
    <source>
        <dbReference type="ARBA" id="ARBA00049070"/>
    </source>
</evidence>
<evidence type="ECO:0000256" key="16">
    <source>
        <dbReference type="ARBA" id="ARBA00031851"/>
    </source>
</evidence>
<sequence>MNSKKWTVVSKAQGLPKVSDFKIVEEPIPELQDGEILCKAEWLTVDPYMRNRMDSSVGAAMVGEQIAKVIKSKSPDYPEGTVVLGYFGWRDLTVYKVPPKEKQGFGSIYKVPDLKSLPVSYALGSCGMPGNTAYFGLTRLCDPKPGETVVVSAAAGAVGSVVGQISKIKGCTVIGYAGSDDKVEWLKELGFDHAFNYKKEGVDETLKKYAPKGVDCYFDNVGGEFAYNVVKNMNSNGRIALCGAIETYNRDSSQLPMVPFDYGTMIYKQIKMEGFMVVRWWQEWFQGVSQLRDWIIEGKIKVQETRVEGFDQMPLAFINLLQGKNTGKMIVKA</sequence>
<dbReference type="FunFam" id="3.40.50.720:FF:000121">
    <property type="entry name" value="Prostaglandin reductase 2"/>
    <property type="match status" value="1"/>
</dbReference>
<evidence type="ECO:0000256" key="30">
    <source>
        <dbReference type="ARBA" id="ARBA00048953"/>
    </source>
</evidence>
<evidence type="ECO:0000256" key="20">
    <source>
        <dbReference type="ARBA" id="ARBA00047461"/>
    </source>
</evidence>
<evidence type="ECO:0000256" key="18">
    <source>
        <dbReference type="ARBA" id="ARBA00032297"/>
    </source>
</evidence>
<evidence type="ECO:0000256" key="21">
    <source>
        <dbReference type="ARBA" id="ARBA00047617"/>
    </source>
</evidence>
<dbReference type="SUPFAM" id="SSF50129">
    <property type="entry name" value="GroES-like"/>
    <property type="match status" value="2"/>
</dbReference>
<evidence type="ECO:0000256" key="11">
    <source>
        <dbReference type="ARBA" id="ARBA00022857"/>
    </source>
</evidence>
<comment type="catalytic activity">
    <reaction evidence="26">
        <text>nonan-2-one + NADP(+) = (3E)-nonen-2-one + NADPH + H(+)</text>
        <dbReference type="Rhea" id="RHEA:50616"/>
        <dbReference type="ChEBI" id="CHEBI:15378"/>
        <dbReference type="ChEBI" id="CHEBI:57783"/>
        <dbReference type="ChEBI" id="CHEBI:58349"/>
        <dbReference type="ChEBI" id="CHEBI:77927"/>
        <dbReference type="ChEBI" id="CHEBI:133457"/>
    </reaction>
    <physiologicalReaction direction="right-to-left" evidence="26">
        <dbReference type="Rhea" id="RHEA:50618"/>
    </physiologicalReaction>
</comment>
<dbReference type="InterPro" id="IPR013149">
    <property type="entry name" value="ADH-like_C"/>
</dbReference>
<comment type="similarity">
    <text evidence="2">Belongs to the NADP-dependent oxidoreductase L4BD family.</text>
</comment>
<comment type="catalytic activity">
    <reaction evidence="22">
        <text>pentan-2-one + NADP(+) = (E)-pent-3-en-2-one + NADPH + H(+)</text>
        <dbReference type="Rhea" id="RHEA:50788"/>
        <dbReference type="ChEBI" id="CHEBI:15378"/>
        <dbReference type="ChEBI" id="CHEBI:16472"/>
        <dbReference type="ChEBI" id="CHEBI:57783"/>
        <dbReference type="ChEBI" id="CHEBI:58349"/>
        <dbReference type="ChEBI" id="CHEBI:145276"/>
    </reaction>
    <physiologicalReaction direction="right-to-left" evidence="22">
        <dbReference type="Rhea" id="RHEA:50790"/>
    </physiologicalReaction>
</comment>
<comment type="catalytic activity">
    <reaction evidence="20">
        <text>octanal + NADP(+) = (2E)-octenal + NADPH + H(+)</text>
        <dbReference type="Rhea" id="RHEA:50780"/>
        <dbReference type="ChEBI" id="CHEBI:15378"/>
        <dbReference type="ChEBI" id="CHEBI:17935"/>
        <dbReference type="ChEBI" id="CHEBI:57783"/>
        <dbReference type="ChEBI" id="CHEBI:58349"/>
        <dbReference type="ChEBI" id="CHEBI:61748"/>
    </reaction>
    <physiologicalReaction direction="right-to-left" evidence="20">
        <dbReference type="Rhea" id="RHEA:50782"/>
    </physiologicalReaction>
</comment>
<evidence type="ECO:0000256" key="24">
    <source>
        <dbReference type="ARBA" id="ARBA00047878"/>
    </source>
</evidence>
<evidence type="ECO:0000256" key="23">
    <source>
        <dbReference type="ARBA" id="ARBA00047871"/>
    </source>
</evidence>
<keyword evidence="14" id="KW-0443">Lipid metabolism</keyword>
<dbReference type="InterPro" id="IPR020843">
    <property type="entry name" value="ER"/>
</dbReference>
<evidence type="ECO:0000256" key="28">
    <source>
        <dbReference type="ARBA" id="ARBA00048387"/>
    </source>
</evidence>
<evidence type="ECO:0000256" key="8">
    <source>
        <dbReference type="ARBA" id="ARBA00022501"/>
    </source>
</evidence>
<keyword evidence="13" id="KW-0560">Oxidoreductase</keyword>
<evidence type="ECO:0000256" key="13">
    <source>
        <dbReference type="ARBA" id="ARBA00023002"/>
    </source>
</evidence>
<evidence type="ECO:0000256" key="3">
    <source>
        <dbReference type="ARBA" id="ARBA00011852"/>
    </source>
</evidence>
<dbReference type="Pfam" id="PF16884">
    <property type="entry name" value="ADH_N_2"/>
    <property type="match status" value="1"/>
</dbReference>
<comment type="catalytic activity">
    <reaction evidence="27">
        <text>13,14-dihydro-15-oxo-PGF2alpha + NADP(+) = 15-oxoprostaglandin F2alpha + NADPH + H(+)</text>
        <dbReference type="Rhea" id="RHEA:50588"/>
        <dbReference type="ChEBI" id="CHEBI:15378"/>
        <dbReference type="ChEBI" id="CHEBI:57783"/>
        <dbReference type="ChEBI" id="CHEBI:58349"/>
        <dbReference type="ChEBI" id="CHEBI:133374"/>
        <dbReference type="ChEBI" id="CHEBI:133409"/>
    </reaction>
    <physiologicalReaction direction="right-to-left" evidence="27">
        <dbReference type="Rhea" id="RHEA:50590"/>
    </physiologicalReaction>
</comment>
<comment type="subunit">
    <text evidence="3">Monomer or homodimer.</text>
</comment>
<evidence type="ECO:0000256" key="6">
    <source>
        <dbReference type="ARBA" id="ARBA00020651"/>
    </source>
</evidence>
<dbReference type="InterPro" id="IPR036291">
    <property type="entry name" value="NAD(P)-bd_dom_sf"/>
</dbReference>
<evidence type="ECO:0000256" key="5">
    <source>
        <dbReference type="ARBA" id="ARBA00012410"/>
    </source>
</evidence>
<comment type="catalytic activity">
    <reaction evidence="34">
        <text>hexanal + NADP(+) = (E)-hex-2-enal + NADPH + H(+)</text>
        <dbReference type="Rhea" id="RHEA:50776"/>
        <dbReference type="ChEBI" id="CHEBI:15378"/>
        <dbReference type="ChEBI" id="CHEBI:28913"/>
        <dbReference type="ChEBI" id="CHEBI:57783"/>
        <dbReference type="ChEBI" id="CHEBI:58349"/>
        <dbReference type="ChEBI" id="CHEBI:88528"/>
    </reaction>
    <physiologicalReaction direction="right-to-left" evidence="34">
        <dbReference type="Rhea" id="RHEA:50778"/>
    </physiologicalReaction>
</comment>
<dbReference type="GO" id="GO:0047522">
    <property type="term" value="F:15-oxoprostaglandin 13-reductase [NAD(P)+] activity"/>
    <property type="evidence" value="ECO:0007669"/>
    <property type="project" value="UniProtKB-EC"/>
</dbReference>
<dbReference type="EMBL" id="LNIX01000001">
    <property type="protein sequence ID" value="OXA64243.1"/>
    <property type="molecule type" value="Genomic_DNA"/>
</dbReference>
<keyword evidence="10" id="KW-0276">Fatty acid metabolism</keyword>
<dbReference type="CDD" id="cd08294">
    <property type="entry name" value="leukotriene_B4_DH_like"/>
    <property type="match status" value="1"/>
</dbReference>
<name>A0A226F383_FOLCA</name>
<keyword evidence="15" id="KW-0379">Hydroxylation</keyword>
<dbReference type="GO" id="GO:0006693">
    <property type="term" value="P:prostaglandin metabolic process"/>
    <property type="evidence" value="ECO:0007669"/>
    <property type="project" value="UniProtKB-KW"/>
</dbReference>
<evidence type="ECO:0000259" key="35">
    <source>
        <dbReference type="SMART" id="SM00829"/>
    </source>
</evidence>
<protein>
    <recommendedName>
        <fullName evidence="6">Prostaglandin reductase 1</fullName>
        <ecNumber evidence="4">1.3.1.48</ecNumber>
        <ecNumber evidence="5">1.3.1.74</ecNumber>
    </recommendedName>
    <alternativeName>
        <fullName evidence="19">15-oxoprostaglandin 13-reductase</fullName>
    </alternativeName>
    <alternativeName>
        <fullName evidence="17">Dithiolethione-inducible gene 1 protein</fullName>
    </alternativeName>
    <alternativeName>
        <fullName evidence="16">Leukotriene B4 12-hydroxydehydrogenase</fullName>
    </alternativeName>
    <alternativeName>
        <fullName evidence="18">NAD(P)H-dependent alkenal/one oxidoreductase</fullName>
    </alternativeName>
</protein>
<comment type="catalytic activity">
    <reaction evidence="21">
        <text>decanal + NADP(+) = (2E)-decenal + NADPH + H(+)</text>
        <dbReference type="Rhea" id="RHEA:50612"/>
        <dbReference type="ChEBI" id="CHEBI:15378"/>
        <dbReference type="ChEBI" id="CHEBI:31457"/>
        <dbReference type="ChEBI" id="CHEBI:57783"/>
        <dbReference type="ChEBI" id="CHEBI:58349"/>
        <dbReference type="ChEBI" id="CHEBI:133455"/>
    </reaction>
    <physiologicalReaction direction="right-to-left" evidence="21">
        <dbReference type="Rhea" id="RHEA:50614"/>
    </physiologicalReaction>
</comment>
<comment type="catalytic activity">
    <reaction evidence="24">
        <text>13,14-dihydro-15-oxo-prostaglandin F1alpha + NADP(+) = 15-oxoprostaglandin F1alpha + NADPH + H(+)</text>
        <dbReference type="Rhea" id="RHEA:50592"/>
        <dbReference type="ChEBI" id="CHEBI:15378"/>
        <dbReference type="ChEBI" id="CHEBI:57783"/>
        <dbReference type="ChEBI" id="CHEBI:58349"/>
        <dbReference type="ChEBI" id="CHEBI:79072"/>
        <dbReference type="ChEBI" id="CHEBI:133411"/>
    </reaction>
    <physiologicalReaction direction="right-to-left" evidence="24">
        <dbReference type="Rhea" id="RHEA:50594"/>
    </physiologicalReaction>
</comment>
<keyword evidence="12" id="KW-0007">Acetylation</keyword>
<comment type="subcellular location">
    <subcellularLocation>
        <location evidence="1">Cytoplasm</location>
    </subcellularLocation>
</comment>
<dbReference type="GO" id="GO:0005737">
    <property type="term" value="C:cytoplasm"/>
    <property type="evidence" value="ECO:0007669"/>
    <property type="project" value="UniProtKB-SubCell"/>
</dbReference>
<comment type="catalytic activity">
    <reaction evidence="33">
        <text>an n-alkanal + NADP(+) = an alk-2-enal + NADPH + H(+)</text>
        <dbReference type="Rhea" id="RHEA:13737"/>
        <dbReference type="ChEBI" id="CHEBI:12834"/>
        <dbReference type="ChEBI" id="CHEBI:13757"/>
        <dbReference type="ChEBI" id="CHEBI:15378"/>
        <dbReference type="ChEBI" id="CHEBI:57783"/>
        <dbReference type="ChEBI" id="CHEBI:58349"/>
        <dbReference type="EC" id="1.3.1.74"/>
    </reaction>
    <physiologicalReaction direction="right-to-left" evidence="33">
        <dbReference type="Rhea" id="RHEA:13739"/>
    </physiologicalReaction>
</comment>
<comment type="catalytic activity">
    <reaction evidence="28">
        <text>4-hydroxynonanal + NADP(+) = (E)-4-hydroxynon-2-enal + NADPH + H(+)</text>
        <dbReference type="Rhea" id="RHEA:64736"/>
        <dbReference type="ChEBI" id="CHEBI:15378"/>
        <dbReference type="ChEBI" id="CHEBI:57783"/>
        <dbReference type="ChEBI" id="CHEBI:58349"/>
        <dbReference type="ChEBI" id="CHEBI:58968"/>
        <dbReference type="ChEBI" id="CHEBI:156112"/>
    </reaction>
    <physiologicalReaction direction="right-to-left" evidence="28">
        <dbReference type="Rhea" id="RHEA:64738"/>
    </physiologicalReaction>
</comment>
<dbReference type="SMART" id="SM00829">
    <property type="entry name" value="PKS_ER"/>
    <property type="match status" value="1"/>
</dbReference>
<keyword evidence="37" id="KW-1185">Reference proteome</keyword>
<dbReference type="InterPro" id="IPR011032">
    <property type="entry name" value="GroES-like_sf"/>
</dbReference>
<comment type="catalytic activity">
    <reaction evidence="23">
        <text>leukotriene B4 + NADP(+) = 12-oxo-leukotriene B4 + NADPH + H(+)</text>
        <dbReference type="Rhea" id="RHEA:50608"/>
        <dbReference type="ChEBI" id="CHEBI:15378"/>
        <dbReference type="ChEBI" id="CHEBI:57461"/>
        <dbReference type="ChEBI" id="CHEBI:57783"/>
        <dbReference type="ChEBI" id="CHEBI:58349"/>
        <dbReference type="ChEBI" id="CHEBI:133309"/>
    </reaction>
    <physiologicalReaction direction="left-to-right" evidence="23">
        <dbReference type="Rhea" id="RHEA:50609"/>
    </physiologicalReaction>
</comment>
<dbReference type="PANTHER" id="PTHR43205">
    <property type="entry name" value="PROSTAGLANDIN REDUCTASE"/>
    <property type="match status" value="1"/>
</dbReference>
<dbReference type="PANTHER" id="PTHR43205:SF7">
    <property type="entry name" value="PROSTAGLANDIN REDUCTASE 1"/>
    <property type="match status" value="1"/>
</dbReference>
<accession>A0A226F383</accession>
<evidence type="ECO:0000256" key="9">
    <source>
        <dbReference type="ARBA" id="ARBA00022553"/>
    </source>
</evidence>
<gene>
    <name evidence="36" type="ORF">Fcan01_01156</name>
</gene>
<dbReference type="InterPro" id="IPR041694">
    <property type="entry name" value="ADH_N_2"/>
</dbReference>
<dbReference type="OrthoDB" id="809632at2759"/>
<dbReference type="Gene3D" id="3.90.180.10">
    <property type="entry name" value="Medium-chain alcohol dehydrogenases, catalytic domain"/>
    <property type="match status" value="1"/>
</dbReference>
<comment type="catalytic activity">
    <reaction evidence="25">
        <text>dodecanal + NADP(+) = (2E)-dodecenal + NADPH + H(+)</text>
        <dbReference type="Rhea" id="RHEA:50784"/>
        <dbReference type="ChEBI" id="CHEBI:15378"/>
        <dbReference type="ChEBI" id="CHEBI:27836"/>
        <dbReference type="ChEBI" id="CHEBI:57783"/>
        <dbReference type="ChEBI" id="CHEBI:58349"/>
        <dbReference type="ChEBI" id="CHEBI:133741"/>
    </reaction>
    <physiologicalReaction direction="right-to-left" evidence="25">
        <dbReference type="Rhea" id="RHEA:50786"/>
    </physiologicalReaction>
</comment>
<dbReference type="Gene3D" id="3.40.50.720">
    <property type="entry name" value="NAD(P)-binding Rossmann-like Domain"/>
    <property type="match status" value="1"/>
</dbReference>
<dbReference type="AlphaFoldDB" id="A0A226F383"/>
<comment type="caution">
    <text evidence="36">The sequence shown here is derived from an EMBL/GenBank/DDBJ whole genome shotgun (WGS) entry which is preliminary data.</text>
</comment>
<evidence type="ECO:0000256" key="19">
    <source>
        <dbReference type="ARBA" id="ARBA00033119"/>
    </source>
</evidence>
<evidence type="ECO:0000256" key="4">
    <source>
        <dbReference type="ARBA" id="ARBA00011981"/>
    </source>
</evidence>
<evidence type="ECO:0000256" key="34">
    <source>
        <dbReference type="ARBA" id="ARBA00049368"/>
    </source>
</evidence>
<dbReference type="InterPro" id="IPR014190">
    <property type="entry name" value="PTGR1"/>
</dbReference>
<evidence type="ECO:0000256" key="26">
    <source>
        <dbReference type="ARBA" id="ARBA00048066"/>
    </source>
</evidence>